<evidence type="ECO:0000259" key="3">
    <source>
        <dbReference type="Pfam" id="PF13439"/>
    </source>
</evidence>
<dbReference type="Pfam" id="PF13692">
    <property type="entry name" value="Glyco_trans_1_4"/>
    <property type="match status" value="1"/>
</dbReference>
<dbReference type="CAZy" id="GT4">
    <property type="family name" value="Glycosyltransferase Family 4"/>
</dbReference>
<dbReference type="AlphaFoldDB" id="D0MGM3"/>
<proteinExistence type="predicted"/>
<dbReference type="PANTHER" id="PTHR12526:SF510">
    <property type="entry name" value="D-INOSITOL 3-PHOSPHATE GLYCOSYLTRANSFERASE"/>
    <property type="match status" value="1"/>
</dbReference>
<feature type="domain" description="Glycosyltransferase subfamily 4-like N-terminal" evidence="3">
    <location>
        <begin position="15"/>
        <end position="175"/>
    </location>
</feature>
<protein>
    <submittedName>
        <fullName evidence="4">Glycosyl transferase group 1</fullName>
    </submittedName>
</protein>
<reference evidence="4 5" key="1">
    <citation type="journal article" date="2009" name="Stand. Genomic Sci.">
        <title>Complete genome sequence of Rhodothermus marinus type strain (R-10).</title>
        <authorList>
            <person name="Nolan M."/>
            <person name="Tindall B.J."/>
            <person name="Pomrenke H."/>
            <person name="Lapidus A."/>
            <person name="Copeland A."/>
            <person name="Glavina Del Rio T."/>
            <person name="Lucas S."/>
            <person name="Chen F."/>
            <person name="Tice H."/>
            <person name="Cheng J.F."/>
            <person name="Saunders E."/>
            <person name="Han C."/>
            <person name="Bruce D."/>
            <person name="Goodwin L."/>
            <person name="Chain P."/>
            <person name="Pitluck S."/>
            <person name="Ovchinikova G."/>
            <person name="Pati A."/>
            <person name="Ivanova N."/>
            <person name="Mavromatis K."/>
            <person name="Chen A."/>
            <person name="Palaniappan K."/>
            <person name="Land M."/>
            <person name="Hauser L."/>
            <person name="Chang Y.J."/>
            <person name="Jeffries C.D."/>
            <person name="Brettin T."/>
            <person name="Goker M."/>
            <person name="Bristow J."/>
            <person name="Eisen J.A."/>
            <person name="Markowitz V."/>
            <person name="Hugenholtz P."/>
            <person name="Kyrpides N.C."/>
            <person name="Klenk H.P."/>
            <person name="Detter J.C."/>
        </authorList>
    </citation>
    <scope>NUCLEOTIDE SEQUENCE [LARGE SCALE GENOMIC DNA]</scope>
    <source>
        <strain evidence="5">ATCC 43812 / DSM 4252 / R-10</strain>
    </source>
</reference>
<keyword evidence="1" id="KW-0328">Glycosyltransferase</keyword>
<dbReference type="PANTHER" id="PTHR12526">
    <property type="entry name" value="GLYCOSYLTRANSFERASE"/>
    <property type="match status" value="1"/>
</dbReference>
<accession>D0MGM3</accession>
<dbReference type="GO" id="GO:0016757">
    <property type="term" value="F:glycosyltransferase activity"/>
    <property type="evidence" value="ECO:0007669"/>
    <property type="project" value="UniProtKB-KW"/>
</dbReference>
<dbReference type="eggNOG" id="COG0438">
    <property type="taxonomic scope" value="Bacteria"/>
</dbReference>
<sequence>MARLTLVGPVAPYRGGIAHFTEALGQALQERGHQVTALSFRRQYPRWLFPGRAQTEPEPIAPSMPAAYVLDPLWPWTWSKAARWIQAQRPDLVVFQYWMPFFAPAYGTIAGRLRRWDVPTVALVHNALPHERHVLDATLSRWFLRRCRARIVLSEAVARQLATLGLSADVQLVHPVDPRYGPVRPRAEARRRLGLPPDAPVLLFFGFVRRYKGLDVLLEAMPAIRTALPDVQLLVAGEFYEPADRYRARIRELGLSSCVHVHDRYIPESEVVWYFSAADLVVQPYLSATQSGVVPMAFHFERPVVVTAVGGLPEVVPHEVAGFVVPPGDPGALAEAVVRFFREGWAKRLTEGVRRLRARYGWGPLCETLEQMLSD</sequence>
<keyword evidence="2 4" id="KW-0808">Transferase</keyword>
<dbReference type="RefSeq" id="WP_012845196.1">
    <property type="nucleotide sequence ID" value="NC_013501.1"/>
</dbReference>
<gene>
    <name evidence="4" type="ordered locus">Rmar_2715</name>
</gene>
<dbReference type="OrthoDB" id="9771846at2"/>
<evidence type="ECO:0000313" key="4">
    <source>
        <dbReference type="EMBL" id="ACY49586.1"/>
    </source>
</evidence>
<name>D0MGM3_RHOM4</name>
<dbReference type="Gene3D" id="3.40.50.2000">
    <property type="entry name" value="Glycogen Phosphorylase B"/>
    <property type="match status" value="2"/>
</dbReference>
<evidence type="ECO:0000256" key="2">
    <source>
        <dbReference type="ARBA" id="ARBA00022679"/>
    </source>
</evidence>
<dbReference type="EMBL" id="CP001807">
    <property type="protein sequence ID" value="ACY49586.1"/>
    <property type="molecule type" value="Genomic_DNA"/>
</dbReference>
<organism evidence="4 5">
    <name type="scientific">Rhodothermus marinus (strain ATCC 43812 / DSM 4252 / R-10)</name>
    <name type="common">Rhodothermus obamensis</name>
    <dbReference type="NCBI Taxonomy" id="518766"/>
    <lineage>
        <taxon>Bacteria</taxon>
        <taxon>Pseudomonadati</taxon>
        <taxon>Rhodothermota</taxon>
        <taxon>Rhodothermia</taxon>
        <taxon>Rhodothermales</taxon>
        <taxon>Rhodothermaceae</taxon>
        <taxon>Rhodothermus</taxon>
    </lineage>
</organism>
<dbReference type="InterPro" id="IPR028098">
    <property type="entry name" value="Glyco_trans_4-like_N"/>
</dbReference>
<keyword evidence="5" id="KW-1185">Reference proteome</keyword>
<dbReference type="Pfam" id="PF13439">
    <property type="entry name" value="Glyco_transf_4"/>
    <property type="match status" value="1"/>
</dbReference>
<evidence type="ECO:0000256" key="1">
    <source>
        <dbReference type="ARBA" id="ARBA00022676"/>
    </source>
</evidence>
<dbReference type="HOGENOM" id="CLU_009583_6_2_10"/>
<dbReference type="Proteomes" id="UP000002221">
    <property type="component" value="Chromosome"/>
</dbReference>
<dbReference type="KEGG" id="rmr:Rmar_2715"/>
<evidence type="ECO:0000313" key="5">
    <source>
        <dbReference type="Proteomes" id="UP000002221"/>
    </source>
</evidence>
<dbReference type="STRING" id="518766.Rmar_2715"/>
<dbReference type="SUPFAM" id="SSF53756">
    <property type="entry name" value="UDP-Glycosyltransferase/glycogen phosphorylase"/>
    <property type="match status" value="1"/>
</dbReference>